<evidence type="ECO:0000313" key="8">
    <source>
        <dbReference type="EMBL" id="CAH1219155.1"/>
    </source>
</evidence>
<dbReference type="NCBIfam" id="TIGR00254">
    <property type="entry name" value="GGDEF"/>
    <property type="match status" value="1"/>
</dbReference>
<evidence type="ECO:0000256" key="3">
    <source>
        <dbReference type="ARBA" id="ARBA00023136"/>
    </source>
</evidence>
<dbReference type="InterPro" id="IPR050706">
    <property type="entry name" value="Cyclic-di-GMP_PDE-like"/>
</dbReference>
<sequence>MKLRTKIVLFIITISLLALASTYVISQEIFLDRFTELDQEALEGRMSDIIQTYESELQGMNETMLNYSAWDETYDYVSSRTSGDLQNSYILSNYDEGTFQSNRFDLMALINRSGSPVYSGLYDYSGETVIPVTREIVSLFGDIRERLDPFTKPEDRFSGLVMLNDSPMLITLQPVLHNDMTGPAAGMAVAGRKLDDTEISRIGALSPSGITVEKASGDLLKESRGQNIWVSYLPENRLEGHAVIYDLFGNPGIVISIEQSRHFYEIGKKAMANFTLFFVISTLGICVLSLLFVKRTILSRMAALIRGIRMIGKSHDLSIRLDIRGRDELSEVEVEFNRMISSLETAQEELHRQAMVDPLTQLPNRAFFFETLNRVIQKAKLQGRQIVLLFIDLDHFKAVNDTWGHDFGDAVLKQIAGRLAGAVGPDDLVSRLGGDEFTILLSRFSGTEDIQAQIAKIQQVLAEPHTLNGQLFHSTASIGVSIYPQNGEDAELLVKAADLAMFQVKENGRNNIFRYSERLEEAFSRKKVIGRQLRSAVDNGELEMHYQPILSASKLDIVKVEALLRWKSPTFGPVSPAEFIPLAEAGGSILGIGNWVLRKVCADLRSFKDQGIRLKAAVNISGLQLMQPGLPGQLSEALGDNGLTADSLELEITETMLMSDESIITSLADLRSMGFCISLDDFGTGFSSLSYLRTFPVDLIKIDRSFVAGIQPGASDDTLVRAIIELSHNLGLRVVSEGVELKEQFDLLCNLGSDELQGYFISRPLPAPSLVDFMMSYASAAATRE</sequence>
<dbReference type="InterPro" id="IPR000160">
    <property type="entry name" value="GGDEF_dom"/>
</dbReference>
<dbReference type="PROSITE" id="PS50887">
    <property type="entry name" value="GGDEF"/>
    <property type="match status" value="1"/>
</dbReference>
<dbReference type="Gene3D" id="3.30.70.270">
    <property type="match status" value="1"/>
</dbReference>
<dbReference type="InterPro" id="IPR007892">
    <property type="entry name" value="CHASE4"/>
</dbReference>
<dbReference type="SMART" id="SM00304">
    <property type="entry name" value="HAMP"/>
    <property type="match status" value="1"/>
</dbReference>
<feature type="domain" description="GGDEF" evidence="7">
    <location>
        <begin position="384"/>
        <end position="517"/>
    </location>
</feature>
<dbReference type="PROSITE" id="PS50883">
    <property type="entry name" value="EAL"/>
    <property type="match status" value="1"/>
</dbReference>
<dbReference type="PROSITE" id="PS50885">
    <property type="entry name" value="HAMP"/>
    <property type="match status" value="1"/>
</dbReference>
<gene>
    <name evidence="8" type="ORF">PAECIP111892_04674</name>
</gene>
<dbReference type="Pfam" id="PF05228">
    <property type="entry name" value="CHASE4"/>
    <property type="match status" value="1"/>
</dbReference>
<accession>A0ABN8GWV4</accession>
<dbReference type="InterPro" id="IPR029787">
    <property type="entry name" value="Nucleotide_cyclase"/>
</dbReference>
<evidence type="ECO:0000256" key="2">
    <source>
        <dbReference type="ARBA" id="ARBA00022475"/>
    </source>
</evidence>
<evidence type="ECO:0000259" key="5">
    <source>
        <dbReference type="PROSITE" id="PS50883"/>
    </source>
</evidence>
<protein>
    <submittedName>
        <fullName evidence="8">Uncharacterized protein</fullName>
    </submittedName>
</protein>
<dbReference type="Pfam" id="PF00563">
    <property type="entry name" value="EAL"/>
    <property type="match status" value="1"/>
</dbReference>
<dbReference type="InterPro" id="IPR003660">
    <property type="entry name" value="HAMP_dom"/>
</dbReference>
<evidence type="ECO:0000259" key="7">
    <source>
        <dbReference type="PROSITE" id="PS50887"/>
    </source>
</evidence>
<evidence type="ECO:0000256" key="4">
    <source>
        <dbReference type="SAM" id="Phobius"/>
    </source>
</evidence>
<dbReference type="PANTHER" id="PTHR33121:SF70">
    <property type="entry name" value="SIGNALING PROTEIN YKOW"/>
    <property type="match status" value="1"/>
</dbReference>
<dbReference type="Pfam" id="PF00990">
    <property type="entry name" value="GGDEF"/>
    <property type="match status" value="1"/>
</dbReference>
<dbReference type="EMBL" id="CAKMMG010000009">
    <property type="protein sequence ID" value="CAH1219155.1"/>
    <property type="molecule type" value="Genomic_DNA"/>
</dbReference>
<feature type="domain" description="EAL" evidence="5">
    <location>
        <begin position="526"/>
        <end position="778"/>
    </location>
</feature>
<feature type="transmembrane region" description="Helical" evidence="4">
    <location>
        <begin position="270"/>
        <end position="293"/>
    </location>
</feature>
<organism evidence="8 9">
    <name type="scientific">Paenibacillus auburnensis</name>
    <dbReference type="NCBI Taxonomy" id="2905649"/>
    <lineage>
        <taxon>Bacteria</taxon>
        <taxon>Bacillati</taxon>
        <taxon>Bacillota</taxon>
        <taxon>Bacilli</taxon>
        <taxon>Bacillales</taxon>
        <taxon>Paenibacillaceae</taxon>
        <taxon>Paenibacillus</taxon>
    </lineage>
</organism>
<dbReference type="SUPFAM" id="SSF55073">
    <property type="entry name" value="Nucleotide cyclase"/>
    <property type="match status" value="1"/>
</dbReference>
<keyword evidence="9" id="KW-1185">Reference proteome</keyword>
<keyword evidence="4" id="KW-0812">Transmembrane</keyword>
<dbReference type="RefSeq" id="WP_236336525.1">
    <property type="nucleotide sequence ID" value="NZ_CAKMMG010000009.1"/>
</dbReference>
<dbReference type="CDD" id="cd01949">
    <property type="entry name" value="GGDEF"/>
    <property type="match status" value="1"/>
</dbReference>
<dbReference type="InterPro" id="IPR001633">
    <property type="entry name" value="EAL_dom"/>
</dbReference>
<keyword evidence="2" id="KW-1003">Cell membrane</keyword>
<dbReference type="Proteomes" id="UP000838324">
    <property type="component" value="Unassembled WGS sequence"/>
</dbReference>
<dbReference type="SMART" id="SM00267">
    <property type="entry name" value="GGDEF"/>
    <property type="match status" value="1"/>
</dbReference>
<evidence type="ECO:0000259" key="6">
    <source>
        <dbReference type="PROSITE" id="PS50885"/>
    </source>
</evidence>
<dbReference type="CDD" id="cd01948">
    <property type="entry name" value="EAL"/>
    <property type="match status" value="1"/>
</dbReference>
<comment type="caution">
    <text evidence="8">The sequence shown here is derived from an EMBL/GenBank/DDBJ whole genome shotgun (WGS) entry which is preliminary data.</text>
</comment>
<evidence type="ECO:0000313" key="9">
    <source>
        <dbReference type="Proteomes" id="UP000838324"/>
    </source>
</evidence>
<keyword evidence="4" id="KW-1133">Transmembrane helix</keyword>
<dbReference type="SUPFAM" id="SSF141868">
    <property type="entry name" value="EAL domain-like"/>
    <property type="match status" value="1"/>
</dbReference>
<dbReference type="InterPro" id="IPR035919">
    <property type="entry name" value="EAL_sf"/>
</dbReference>
<dbReference type="Pfam" id="PF00672">
    <property type="entry name" value="HAMP"/>
    <property type="match status" value="1"/>
</dbReference>
<dbReference type="Gene3D" id="3.20.20.450">
    <property type="entry name" value="EAL domain"/>
    <property type="match status" value="1"/>
</dbReference>
<proteinExistence type="predicted"/>
<dbReference type="Gene3D" id="6.10.340.10">
    <property type="match status" value="1"/>
</dbReference>
<dbReference type="InterPro" id="IPR043128">
    <property type="entry name" value="Rev_trsase/Diguanyl_cyclase"/>
</dbReference>
<comment type="subcellular location">
    <subcellularLocation>
        <location evidence="1">Cell membrane</location>
    </subcellularLocation>
</comment>
<dbReference type="SMART" id="SM00052">
    <property type="entry name" value="EAL"/>
    <property type="match status" value="1"/>
</dbReference>
<name>A0ABN8GWV4_9BACL</name>
<dbReference type="CDD" id="cd06225">
    <property type="entry name" value="HAMP"/>
    <property type="match status" value="1"/>
</dbReference>
<feature type="domain" description="HAMP" evidence="6">
    <location>
        <begin position="295"/>
        <end position="348"/>
    </location>
</feature>
<evidence type="ECO:0000256" key="1">
    <source>
        <dbReference type="ARBA" id="ARBA00004236"/>
    </source>
</evidence>
<reference evidence="8" key="1">
    <citation type="submission" date="2022-01" db="EMBL/GenBank/DDBJ databases">
        <authorList>
            <person name="Criscuolo A."/>
        </authorList>
    </citation>
    <scope>NUCLEOTIDE SEQUENCE</scope>
    <source>
        <strain evidence="8">CIP111892</strain>
    </source>
</reference>
<keyword evidence="3 4" id="KW-0472">Membrane</keyword>
<dbReference type="PANTHER" id="PTHR33121">
    <property type="entry name" value="CYCLIC DI-GMP PHOSPHODIESTERASE PDEF"/>
    <property type="match status" value="1"/>
</dbReference>